<dbReference type="AlphaFoldDB" id="A0A0F9WBB0"/>
<dbReference type="EMBL" id="JPQZ01000105">
    <property type="protein sequence ID" value="KKO74180.1"/>
    <property type="molecule type" value="Genomic_DNA"/>
</dbReference>
<evidence type="ECO:0000313" key="1">
    <source>
        <dbReference type="EMBL" id="KKO74180.1"/>
    </source>
</evidence>
<dbReference type="VEuPathDB" id="MicrosporidiaDB:AAJ76_1050005427"/>
<dbReference type="RefSeq" id="XP_024329922.1">
    <property type="nucleotide sequence ID" value="XM_024473705.1"/>
</dbReference>
<evidence type="ECO:0000313" key="2">
    <source>
        <dbReference type="Proteomes" id="UP000034350"/>
    </source>
</evidence>
<accession>A0A0F9WBB0</accession>
<organism evidence="1 2">
    <name type="scientific">Vairimorpha ceranae</name>
    <dbReference type="NCBI Taxonomy" id="40302"/>
    <lineage>
        <taxon>Eukaryota</taxon>
        <taxon>Fungi</taxon>
        <taxon>Fungi incertae sedis</taxon>
        <taxon>Microsporidia</taxon>
        <taxon>Nosematidae</taxon>
        <taxon>Vairimorpha</taxon>
    </lineage>
</organism>
<protein>
    <submittedName>
        <fullName evidence="1">Uncharacterized protein</fullName>
    </submittedName>
</protein>
<proteinExistence type="predicted"/>
<gene>
    <name evidence="1" type="ORF">AAJ76_1050005427</name>
</gene>
<reference evidence="1 2" key="1">
    <citation type="journal article" date="2015" name="Environ. Microbiol.">
        <title>Genome analyses suggest the presence of polyploidy and recent human-driven expansions in eight global populations of the honeybee pathogen Nosema ceranae.</title>
        <authorList>
            <person name="Pelin A."/>
            <person name="Selman M."/>
            <person name="Aris-Brosou S."/>
            <person name="Farinelli L."/>
            <person name="Corradi N."/>
        </authorList>
    </citation>
    <scope>NUCLEOTIDE SEQUENCE [LARGE SCALE GENOMIC DNA]</scope>
    <source>
        <strain evidence="1 2">PA08 1199</strain>
    </source>
</reference>
<keyword evidence="2" id="KW-1185">Reference proteome</keyword>
<dbReference type="Proteomes" id="UP000034350">
    <property type="component" value="Unassembled WGS sequence"/>
</dbReference>
<sequence>MNTIKRQEEKFKKILNIFEDEVHKKPSKFFCFYCLGGYSWT</sequence>
<comment type="caution">
    <text evidence="1">The sequence shown here is derived from an EMBL/GenBank/DDBJ whole genome shotgun (WGS) entry which is preliminary data.</text>
</comment>
<dbReference type="GeneID" id="36318602"/>
<name>A0A0F9WBB0_9MICR</name>